<dbReference type="STRING" id="497964.CfE428DRAFT_6458"/>
<dbReference type="InterPro" id="IPR029063">
    <property type="entry name" value="SAM-dependent_MTases_sf"/>
</dbReference>
<evidence type="ECO:0008006" key="3">
    <source>
        <dbReference type="Google" id="ProtNLM"/>
    </source>
</evidence>
<organism evidence="1 2">
    <name type="scientific">Chthoniobacter flavus Ellin428</name>
    <dbReference type="NCBI Taxonomy" id="497964"/>
    <lineage>
        <taxon>Bacteria</taxon>
        <taxon>Pseudomonadati</taxon>
        <taxon>Verrucomicrobiota</taxon>
        <taxon>Spartobacteria</taxon>
        <taxon>Chthoniobacterales</taxon>
        <taxon>Chthoniobacteraceae</taxon>
        <taxon>Chthoniobacter</taxon>
    </lineage>
</organism>
<accession>B4DC17</accession>
<reference evidence="1 2" key="1">
    <citation type="journal article" date="2011" name="J. Bacteriol.">
        <title>Genome sequence of Chthoniobacter flavus Ellin428, an aerobic heterotrophic soil bacterium.</title>
        <authorList>
            <person name="Kant R."/>
            <person name="van Passel M.W."/>
            <person name="Palva A."/>
            <person name="Lucas S."/>
            <person name="Lapidus A."/>
            <person name="Glavina Del Rio T."/>
            <person name="Dalin E."/>
            <person name="Tice H."/>
            <person name="Bruce D."/>
            <person name="Goodwin L."/>
            <person name="Pitluck S."/>
            <person name="Larimer F.W."/>
            <person name="Land M.L."/>
            <person name="Hauser L."/>
            <person name="Sangwan P."/>
            <person name="de Vos W.M."/>
            <person name="Janssen P.H."/>
            <person name="Smidt H."/>
        </authorList>
    </citation>
    <scope>NUCLEOTIDE SEQUENCE [LARGE SCALE GENOMIC DNA]</scope>
    <source>
        <strain evidence="1 2">Ellin428</strain>
    </source>
</reference>
<dbReference type="Proteomes" id="UP000005824">
    <property type="component" value="Unassembled WGS sequence"/>
</dbReference>
<dbReference type="Pfam" id="PF13578">
    <property type="entry name" value="Methyltransf_24"/>
    <property type="match status" value="1"/>
</dbReference>
<dbReference type="RefSeq" id="WP_006983775.1">
    <property type="nucleotide sequence ID" value="NZ_ABVL01000043.1"/>
</dbReference>
<dbReference type="Gene3D" id="3.40.50.150">
    <property type="entry name" value="Vaccinia Virus protein VP39"/>
    <property type="match status" value="1"/>
</dbReference>
<sequence length="258" mass="28799">MYQLPSLPTRVLLGVNLASLGALLRSGPRRFGRACTRSWQASRDTPSDALARIPEISVGEIVGARRPVIQMPVTQYENGMLPNHELLALLSILVAESPKEVLEIGTYMGHTTRQMAENLPNGVVHTVDLPEDFASESDPNRTLPKDDFHLIQNRTVGREYKNSPCASRVRQHLGDSASWDFSQAGQSTFFFIDGSHTYEYCKSDSEKCFALCNGRGVFLWHDCDDGHPGVMQFVNEWRAMGRDLRRIAGTAIAYWKSA</sequence>
<dbReference type="eggNOG" id="COG4122">
    <property type="taxonomic scope" value="Bacteria"/>
</dbReference>
<proteinExistence type="predicted"/>
<dbReference type="SUPFAM" id="SSF53335">
    <property type="entry name" value="S-adenosyl-L-methionine-dependent methyltransferases"/>
    <property type="match status" value="1"/>
</dbReference>
<evidence type="ECO:0000313" key="1">
    <source>
        <dbReference type="EMBL" id="EDY15991.1"/>
    </source>
</evidence>
<name>B4DC17_9BACT</name>
<dbReference type="EMBL" id="ABVL01000043">
    <property type="protein sequence ID" value="EDY15991.1"/>
    <property type="molecule type" value="Genomic_DNA"/>
</dbReference>
<keyword evidence="2" id="KW-1185">Reference proteome</keyword>
<dbReference type="AlphaFoldDB" id="B4DC17"/>
<protein>
    <recommendedName>
        <fullName evidence="3">O-methyltransferase-like protein</fullName>
    </recommendedName>
</protein>
<evidence type="ECO:0000313" key="2">
    <source>
        <dbReference type="Proteomes" id="UP000005824"/>
    </source>
</evidence>
<comment type="caution">
    <text evidence="1">The sequence shown here is derived from an EMBL/GenBank/DDBJ whole genome shotgun (WGS) entry which is preliminary data.</text>
</comment>
<dbReference type="InParanoid" id="B4DC17"/>
<gene>
    <name evidence="1" type="ORF">CfE428DRAFT_6458</name>
</gene>